<accession>A0A3N4IXT1</accession>
<sequence>IQVITVCTDNGGDCQLACCLLQQKYLWLITTVCFVYQVCKSFIIKLSIPVRRL</sequence>
<dbReference type="EMBL" id="ML120566">
    <property type="protein sequence ID" value="RPA89598.1"/>
    <property type="molecule type" value="Genomic_DNA"/>
</dbReference>
<gene>
    <name evidence="1" type="ORF">L873DRAFT_1721139</name>
</gene>
<feature type="non-terminal residue" evidence="1">
    <location>
        <position position="1"/>
    </location>
</feature>
<organism evidence="1 2">
    <name type="scientific">Choiromyces venosus 120613-1</name>
    <dbReference type="NCBI Taxonomy" id="1336337"/>
    <lineage>
        <taxon>Eukaryota</taxon>
        <taxon>Fungi</taxon>
        <taxon>Dikarya</taxon>
        <taxon>Ascomycota</taxon>
        <taxon>Pezizomycotina</taxon>
        <taxon>Pezizomycetes</taxon>
        <taxon>Pezizales</taxon>
        <taxon>Tuberaceae</taxon>
        <taxon>Choiromyces</taxon>
    </lineage>
</organism>
<name>A0A3N4IXT1_9PEZI</name>
<evidence type="ECO:0000313" key="2">
    <source>
        <dbReference type="Proteomes" id="UP000276215"/>
    </source>
</evidence>
<dbReference type="Proteomes" id="UP000276215">
    <property type="component" value="Unassembled WGS sequence"/>
</dbReference>
<proteinExistence type="predicted"/>
<dbReference type="AlphaFoldDB" id="A0A3N4IXT1"/>
<reference evidence="1 2" key="1">
    <citation type="journal article" date="2018" name="Nat. Ecol. Evol.">
        <title>Pezizomycetes genomes reveal the molecular basis of ectomycorrhizal truffle lifestyle.</title>
        <authorList>
            <person name="Murat C."/>
            <person name="Payen T."/>
            <person name="Noel B."/>
            <person name="Kuo A."/>
            <person name="Morin E."/>
            <person name="Chen J."/>
            <person name="Kohler A."/>
            <person name="Krizsan K."/>
            <person name="Balestrini R."/>
            <person name="Da Silva C."/>
            <person name="Montanini B."/>
            <person name="Hainaut M."/>
            <person name="Levati E."/>
            <person name="Barry K.W."/>
            <person name="Belfiori B."/>
            <person name="Cichocki N."/>
            <person name="Clum A."/>
            <person name="Dockter R.B."/>
            <person name="Fauchery L."/>
            <person name="Guy J."/>
            <person name="Iotti M."/>
            <person name="Le Tacon F."/>
            <person name="Lindquist E.A."/>
            <person name="Lipzen A."/>
            <person name="Malagnac F."/>
            <person name="Mello A."/>
            <person name="Molinier V."/>
            <person name="Miyauchi S."/>
            <person name="Poulain J."/>
            <person name="Riccioni C."/>
            <person name="Rubini A."/>
            <person name="Sitrit Y."/>
            <person name="Splivallo R."/>
            <person name="Traeger S."/>
            <person name="Wang M."/>
            <person name="Zifcakova L."/>
            <person name="Wipf D."/>
            <person name="Zambonelli A."/>
            <person name="Paolocci F."/>
            <person name="Nowrousian M."/>
            <person name="Ottonello S."/>
            <person name="Baldrian P."/>
            <person name="Spatafora J.W."/>
            <person name="Henrissat B."/>
            <person name="Nagy L.G."/>
            <person name="Aury J.M."/>
            <person name="Wincker P."/>
            <person name="Grigoriev I.V."/>
            <person name="Bonfante P."/>
            <person name="Martin F.M."/>
        </authorList>
    </citation>
    <scope>NUCLEOTIDE SEQUENCE [LARGE SCALE GENOMIC DNA]</scope>
    <source>
        <strain evidence="1 2">120613-1</strain>
    </source>
</reference>
<evidence type="ECO:0000313" key="1">
    <source>
        <dbReference type="EMBL" id="RPA89598.1"/>
    </source>
</evidence>
<keyword evidence="2" id="KW-1185">Reference proteome</keyword>
<protein>
    <submittedName>
        <fullName evidence="1">Uncharacterized protein</fullName>
    </submittedName>
</protein>
<dbReference type="OrthoDB" id="3257713at2759"/>